<proteinExistence type="predicted"/>
<dbReference type="RefSeq" id="WP_096355388.1">
    <property type="nucleotide sequence ID" value="NZ_AP014946.1"/>
</dbReference>
<organism evidence="1 2">
    <name type="scientific">Variibacter gotjawalensis</name>
    <dbReference type="NCBI Taxonomy" id="1333996"/>
    <lineage>
        <taxon>Bacteria</taxon>
        <taxon>Pseudomonadati</taxon>
        <taxon>Pseudomonadota</taxon>
        <taxon>Alphaproteobacteria</taxon>
        <taxon>Hyphomicrobiales</taxon>
        <taxon>Nitrobacteraceae</taxon>
        <taxon>Variibacter</taxon>
    </lineage>
</organism>
<dbReference type="Proteomes" id="UP000236884">
    <property type="component" value="Chromosome"/>
</dbReference>
<accession>A0A0S3PV44</accession>
<dbReference type="AlphaFoldDB" id="A0A0S3PV44"/>
<evidence type="ECO:0000313" key="2">
    <source>
        <dbReference type="Proteomes" id="UP000236884"/>
    </source>
</evidence>
<protein>
    <recommendedName>
        <fullName evidence="3">S-adenosylmethionine:diacylglycerol 3-amino-3-carboxypropyl transferase</fullName>
    </recommendedName>
</protein>
<dbReference type="KEGG" id="vgo:GJW-30_1_02289"/>
<dbReference type="PANTHER" id="PTHR47473:SF1">
    <property type="entry name" value="METHYLTRANSFERASE DOMAIN-CONTAINING PROTEIN"/>
    <property type="match status" value="1"/>
</dbReference>
<dbReference type="InterPro" id="IPR029063">
    <property type="entry name" value="SAM-dependent_MTases_sf"/>
</dbReference>
<keyword evidence="2" id="KW-1185">Reference proteome</keyword>
<dbReference type="SUPFAM" id="SSF53335">
    <property type="entry name" value="S-adenosyl-L-methionine-dependent methyltransferases"/>
    <property type="match status" value="1"/>
</dbReference>
<dbReference type="EMBL" id="AP014946">
    <property type="protein sequence ID" value="BAT59756.1"/>
    <property type="molecule type" value="Genomic_DNA"/>
</dbReference>
<dbReference type="InterPro" id="IPR021829">
    <property type="entry name" value="DUF3419"/>
</dbReference>
<evidence type="ECO:0008006" key="3">
    <source>
        <dbReference type="Google" id="ProtNLM"/>
    </source>
</evidence>
<name>A0A0S3PV44_9BRAD</name>
<evidence type="ECO:0000313" key="1">
    <source>
        <dbReference type="EMBL" id="BAT59756.1"/>
    </source>
</evidence>
<gene>
    <name evidence="1" type="ORF">GJW-30_1_02289</name>
</gene>
<sequence length="403" mass="45665">MNAGKRLREAVGPSAIWTRTGLLEHLFAWAFKGLVYPQIWEDPEVDLEALALTPDSHVVAIASGGCNILSYLTGDPRRITAVDLSPAHVALNRLKITAAQRLPSWRSFYDFFGKADQNTNVAAFARHIAPHLDADTRRYWETRRYAGFGQPRIAAFTDNFYRRGLLGHCIGIGHLVARAYGVNPRDVLRARSLDEQRTYFNTTLAPLFDKRFIRWATGRRVSLYGLGIPPAQYEALLASDGMASALRERVERLACGFPLTENYFAWQAFGRGYAEDGPLPPYLREMHFDAIRDRADRIEVLNRSFTEFLAASPDASRDRYVLLDAQDWMSDAQLNALWREITRTARPGARVIFRTAAEPSLLPGRVAPEILDRWHYEAEASADFTRRDRSAIYGGFHLYVLRA</sequence>
<dbReference type="OrthoDB" id="1522784at2"/>
<reference evidence="1 2" key="1">
    <citation type="submission" date="2015-08" db="EMBL/GenBank/DDBJ databases">
        <title>Investigation of the bacterial diversity of lava forest soil.</title>
        <authorList>
            <person name="Lee J.S."/>
        </authorList>
    </citation>
    <scope>NUCLEOTIDE SEQUENCE [LARGE SCALE GENOMIC DNA]</scope>
    <source>
        <strain evidence="1 2">GJW-30</strain>
    </source>
</reference>
<dbReference type="Pfam" id="PF11899">
    <property type="entry name" value="DUF3419"/>
    <property type="match status" value="1"/>
</dbReference>
<dbReference type="PANTHER" id="PTHR47473">
    <property type="entry name" value="BTA1P"/>
    <property type="match status" value="1"/>
</dbReference>